<dbReference type="InterPro" id="IPR005560">
    <property type="entry name" value="Csp_YhjQ"/>
</dbReference>
<protein>
    <recommendedName>
        <fullName evidence="3">Four-helix bundle copper-binding protein</fullName>
    </recommendedName>
</protein>
<reference evidence="2" key="1">
    <citation type="journal article" date="2019" name="Int. J. Syst. Evol. Microbiol.">
        <title>The Global Catalogue of Microorganisms (GCM) 10K type strain sequencing project: providing services to taxonomists for standard genome sequencing and annotation.</title>
        <authorList>
            <consortium name="The Broad Institute Genomics Platform"/>
            <consortium name="The Broad Institute Genome Sequencing Center for Infectious Disease"/>
            <person name="Wu L."/>
            <person name="Ma J."/>
        </authorList>
    </citation>
    <scope>NUCLEOTIDE SEQUENCE [LARGE SCALE GENOMIC DNA]</scope>
    <source>
        <strain evidence="2">JCM 17925</strain>
    </source>
</reference>
<dbReference type="Proteomes" id="UP001500936">
    <property type="component" value="Unassembled WGS sequence"/>
</dbReference>
<dbReference type="InterPro" id="IPR044543">
    <property type="entry name" value="YHJQ-like"/>
</dbReference>
<proteinExistence type="predicted"/>
<dbReference type="PANTHER" id="PTHR37310:SF1">
    <property type="entry name" value="CYTOPLASMIC PROTEIN"/>
    <property type="match status" value="1"/>
</dbReference>
<sequence>MIWKKEIYETLTSCATLCDEFATECSRSTDIENWYRCIFLNLDCADICRQVAMLYVRGSENTRLLAKTCIEVCEKCAEETCKFDSERCRQVHAMCLQTIQSCIGILGMAQDQELESANPSVTPTSLFYGIDLRETLHN</sequence>
<evidence type="ECO:0008006" key="3">
    <source>
        <dbReference type="Google" id="ProtNLM"/>
    </source>
</evidence>
<gene>
    <name evidence="1" type="ORF">GCM10023187_22740</name>
</gene>
<name>A0ABP8KEY7_9BACT</name>
<keyword evidence="2" id="KW-1185">Reference proteome</keyword>
<dbReference type="PANTHER" id="PTHR37310">
    <property type="entry name" value="CYTOPLASMIC PROTEIN-RELATED"/>
    <property type="match status" value="1"/>
</dbReference>
<dbReference type="CDD" id="cd08026">
    <property type="entry name" value="DUF326"/>
    <property type="match status" value="1"/>
</dbReference>
<accession>A0ABP8KEY7</accession>
<dbReference type="Gene3D" id="1.20.1270.360">
    <property type="match status" value="1"/>
</dbReference>
<evidence type="ECO:0000313" key="1">
    <source>
        <dbReference type="EMBL" id="GAA4404890.1"/>
    </source>
</evidence>
<dbReference type="EMBL" id="BAABHB010000003">
    <property type="protein sequence ID" value="GAA4404890.1"/>
    <property type="molecule type" value="Genomic_DNA"/>
</dbReference>
<evidence type="ECO:0000313" key="2">
    <source>
        <dbReference type="Proteomes" id="UP001500936"/>
    </source>
</evidence>
<comment type="caution">
    <text evidence="1">The sequence shown here is derived from an EMBL/GenBank/DDBJ whole genome shotgun (WGS) entry which is preliminary data.</text>
</comment>
<organism evidence="1 2">
    <name type="scientific">Nibrella viscosa</name>
    <dbReference type="NCBI Taxonomy" id="1084524"/>
    <lineage>
        <taxon>Bacteria</taxon>
        <taxon>Pseudomonadati</taxon>
        <taxon>Bacteroidota</taxon>
        <taxon>Cytophagia</taxon>
        <taxon>Cytophagales</taxon>
        <taxon>Spirosomataceae</taxon>
        <taxon>Nibrella</taxon>
    </lineage>
</organism>
<dbReference type="Pfam" id="PF03860">
    <property type="entry name" value="Csp"/>
    <property type="match status" value="1"/>
</dbReference>
<dbReference type="RefSeq" id="WP_345267084.1">
    <property type="nucleotide sequence ID" value="NZ_BAABHB010000003.1"/>
</dbReference>